<feature type="compositionally biased region" description="Basic and acidic residues" evidence="1">
    <location>
        <begin position="23"/>
        <end position="45"/>
    </location>
</feature>
<evidence type="ECO:0008006" key="4">
    <source>
        <dbReference type="Google" id="ProtNLM"/>
    </source>
</evidence>
<keyword evidence="3" id="KW-1185">Reference proteome</keyword>
<gene>
    <name evidence="2" type="ORF">SMD44_07824</name>
</gene>
<proteinExistence type="predicted"/>
<evidence type="ECO:0000313" key="3">
    <source>
        <dbReference type="Proteomes" id="UP000195880"/>
    </source>
</evidence>
<dbReference type="KEGG" id="salf:SMD44_07824"/>
<feature type="region of interest" description="Disordered" evidence="1">
    <location>
        <begin position="23"/>
        <end position="62"/>
    </location>
</feature>
<protein>
    <recommendedName>
        <fullName evidence="4">CsbD family protein</fullName>
    </recommendedName>
</protein>
<name>A0A1Z1WPH4_9ACTN</name>
<evidence type="ECO:0000313" key="2">
    <source>
        <dbReference type="EMBL" id="ARX88337.1"/>
    </source>
</evidence>
<dbReference type="EMBL" id="CP021748">
    <property type="protein sequence ID" value="ARX88337.1"/>
    <property type="molecule type" value="Genomic_DNA"/>
</dbReference>
<reference evidence="2 3" key="1">
    <citation type="submission" date="2017-05" db="EMBL/GenBank/DDBJ databases">
        <title>Streptomyces alboflavus Genome sequencing and assembly.</title>
        <authorList>
            <person name="Wang Y."/>
            <person name="Du B."/>
            <person name="Ding Y."/>
            <person name="Liu H."/>
            <person name="Hou Q."/>
            <person name="Liu K."/>
            <person name="Wang C."/>
            <person name="Yao L."/>
        </authorList>
    </citation>
    <scope>NUCLEOTIDE SEQUENCE [LARGE SCALE GENOMIC DNA]</scope>
    <source>
        <strain evidence="2 3">MDJK44</strain>
    </source>
</reference>
<sequence length="62" mass="6731">MGWMKAAFKRVLGRKKEADGIALGDERLRAEGQREKQRQSHDGRAAGRGTGGNGGHGGRKDR</sequence>
<dbReference type="Proteomes" id="UP000195880">
    <property type="component" value="Chromosome"/>
</dbReference>
<evidence type="ECO:0000256" key="1">
    <source>
        <dbReference type="SAM" id="MobiDB-lite"/>
    </source>
</evidence>
<feature type="compositionally biased region" description="Gly residues" evidence="1">
    <location>
        <begin position="46"/>
        <end position="56"/>
    </location>
</feature>
<accession>A0A1Z1WPH4</accession>
<dbReference type="RefSeq" id="WP_087886842.1">
    <property type="nucleotide sequence ID" value="NZ_CP021748.1"/>
</dbReference>
<organism evidence="2 3">
    <name type="scientific">Streptomyces alboflavus</name>
    <dbReference type="NCBI Taxonomy" id="67267"/>
    <lineage>
        <taxon>Bacteria</taxon>
        <taxon>Bacillati</taxon>
        <taxon>Actinomycetota</taxon>
        <taxon>Actinomycetes</taxon>
        <taxon>Kitasatosporales</taxon>
        <taxon>Streptomycetaceae</taxon>
        <taxon>Streptomyces</taxon>
    </lineage>
</organism>
<dbReference type="AlphaFoldDB" id="A0A1Z1WPH4"/>
<dbReference type="STRING" id="67267.GCA_000716675_01968"/>